<feature type="region of interest" description="Disordered" evidence="6">
    <location>
        <begin position="299"/>
        <end position="329"/>
    </location>
</feature>
<evidence type="ECO:0000256" key="4">
    <source>
        <dbReference type="ARBA" id="ARBA00023157"/>
    </source>
</evidence>
<keyword evidence="10" id="KW-1185">Reference proteome</keyword>
<dbReference type="CDD" id="cd02243">
    <property type="entry name" value="cupin_11S_legumin_C"/>
    <property type="match status" value="1"/>
</dbReference>
<dbReference type="InParanoid" id="A0A251TAA6"/>
<accession>A0A251TAA6</accession>
<dbReference type="OMA" id="CEFAFDM"/>
<evidence type="ECO:0000313" key="8">
    <source>
        <dbReference type="EMBL" id="KAF5782375.1"/>
    </source>
</evidence>
<evidence type="ECO:0000313" key="10">
    <source>
        <dbReference type="Proteomes" id="UP000215914"/>
    </source>
</evidence>
<comment type="similarity">
    <text evidence="1 5">Belongs to the 11S seed storage protein (globulins) family.</text>
</comment>
<dbReference type="GO" id="GO:0045735">
    <property type="term" value="F:nutrient reservoir activity"/>
    <property type="evidence" value="ECO:0007669"/>
    <property type="project" value="UniProtKB-KW"/>
</dbReference>
<evidence type="ECO:0000256" key="3">
    <source>
        <dbReference type="ARBA" id="ARBA00023129"/>
    </source>
</evidence>
<dbReference type="InterPro" id="IPR022379">
    <property type="entry name" value="11S_seedstore_CS"/>
</dbReference>
<dbReference type="PANTHER" id="PTHR31189">
    <property type="entry name" value="OS03G0336100 PROTEIN-RELATED"/>
    <property type="match status" value="1"/>
</dbReference>
<reference evidence="9" key="2">
    <citation type="submission" date="2017-02" db="EMBL/GenBank/DDBJ databases">
        <title>Sunflower complete genome.</title>
        <authorList>
            <person name="Langlade N."/>
            <person name="Munos S."/>
        </authorList>
    </citation>
    <scope>NUCLEOTIDE SEQUENCE [LARGE SCALE GENOMIC DNA]</scope>
    <source>
        <tissue evidence="9">Leaves</tissue>
    </source>
</reference>
<reference evidence="8" key="3">
    <citation type="submission" date="2020-06" db="EMBL/GenBank/DDBJ databases">
        <title>Helianthus annuus Genome sequencing and assembly Release 2.</title>
        <authorList>
            <person name="Gouzy J."/>
            <person name="Langlade N."/>
            <person name="Munos S."/>
        </authorList>
    </citation>
    <scope>NUCLEOTIDE SEQUENCE</scope>
    <source>
        <tissue evidence="8">Leaves</tissue>
    </source>
</reference>
<dbReference type="EMBL" id="MNCJ02000326">
    <property type="protein sequence ID" value="KAF5782375.1"/>
    <property type="molecule type" value="Genomic_DNA"/>
</dbReference>
<feature type="region of interest" description="Disordered" evidence="6">
    <location>
        <begin position="221"/>
        <end position="250"/>
    </location>
</feature>
<dbReference type="Gramene" id="mRNA:HanXRQr2_Chr11g0495161">
    <property type="protein sequence ID" value="mRNA:HanXRQr2_Chr11g0495161"/>
    <property type="gene ID" value="HanXRQr2_Chr11g0495161"/>
</dbReference>
<evidence type="ECO:0000256" key="6">
    <source>
        <dbReference type="SAM" id="MobiDB-lite"/>
    </source>
</evidence>
<evidence type="ECO:0000256" key="1">
    <source>
        <dbReference type="ARBA" id="ARBA00007178"/>
    </source>
</evidence>
<dbReference type="FunCoup" id="A0A251TAA6">
    <property type="interactions" value="600"/>
</dbReference>
<feature type="compositionally biased region" description="Low complexity" evidence="6">
    <location>
        <begin position="299"/>
        <end position="310"/>
    </location>
</feature>
<name>A0A251TAA6_HELAN</name>
<reference evidence="8 10" key="1">
    <citation type="journal article" date="2017" name="Nature">
        <title>The sunflower genome provides insights into oil metabolism, flowering and Asterid evolution.</title>
        <authorList>
            <person name="Badouin H."/>
            <person name="Gouzy J."/>
            <person name="Grassa C.J."/>
            <person name="Murat F."/>
            <person name="Staton S.E."/>
            <person name="Cottret L."/>
            <person name="Lelandais-Briere C."/>
            <person name="Owens G.L."/>
            <person name="Carrere S."/>
            <person name="Mayjonade B."/>
            <person name="Legrand L."/>
            <person name="Gill N."/>
            <person name="Kane N.C."/>
            <person name="Bowers J.E."/>
            <person name="Hubner S."/>
            <person name="Bellec A."/>
            <person name="Berard A."/>
            <person name="Berges H."/>
            <person name="Blanchet N."/>
            <person name="Boniface M.C."/>
            <person name="Brunel D."/>
            <person name="Catrice O."/>
            <person name="Chaidir N."/>
            <person name="Claudel C."/>
            <person name="Donnadieu C."/>
            <person name="Faraut T."/>
            <person name="Fievet G."/>
            <person name="Helmstetter N."/>
            <person name="King M."/>
            <person name="Knapp S.J."/>
            <person name="Lai Z."/>
            <person name="Le Paslier M.C."/>
            <person name="Lippi Y."/>
            <person name="Lorenzon L."/>
            <person name="Mandel J.R."/>
            <person name="Marage G."/>
            <person name="Marchand G."/>
            <person name="Marquand E."/>
            <person name="Bret-Mestries E."/>
            <person name="Morien E."/>
            <person name="Nambeesan S."/>
            <person name="Nguyen T."/>
            <person name="Pegot-Espagnet P."/>
            <person name="Pouilly N."/>
            <person name="Raftis F."/>
            <person name="Sallet E."/>
            <person name="Schiex T."/>
            <person name="Thomas J."/>
            <person name="Vandecasteele C."/>
            <person name="Vares D."/>
            <person name="Vear F."/>
            <person name="Vautrin S."/>
            <person name="Crespi M."/>
            <person name="Mangin B."/>
            <person name="Burke J.M."/>
            <person name="Salse J."/>
            <person name="Munos S."/>
            <person name="Vincourt P."/>
            <person name="Rieseberg L.H."/>
            <person name="Langlade N.B."/>
        </authorList>
    </citation>
    <scope>NUCLEOTIDE SEQUENCE [LARGE SCALE GENOMIC DNA]</scope>
    <source>
        <strain evidence="10">cv. SF193</strain>
        <tissue evidence="8">Leaves</tissue>
    </source>
</reference>
<evidence type="ECO:0000256" key="5">
    <source>
        <dbReference type="RuleBase" id="RU003681"/>
    </source>
</evidence>
<dbReference type="CDD" id="cd02242">
    <property type="entry name" value="cupin_11S_legumin_N"/>
    <property type="match status" value="1"/>
</dbReference>
<keyword evidence="4 5" id="KW-1015">Disulfide bond</keyword>
<feature type="domain" description="Cupin type-1" evidence="7">
    <location>
        <begin position="63"/>
        <end position="274"/>
    </location>
</feature>
<feature type="domain" description="Cupin type-1" evidence="7">
    <location>
        <begin position="341"/>
        <end position="490"/>
    </location>
</feature>
<sequence length="516" mass="58015">MSLPPSSSSTIKPYYFTTPIHHHITLPTMASKATLLLALSLLFATCIARQQHQQQNQCQIQNIEALEPIEVIQAEAGVTEIWDANDQQFQCAGVHFIRHRIQPGGLLLPSYVNTPILAFIERGRGIQGVILSGCPETYEYSQEQQFSGQSERRGERLQVDQDRHQKVENVNEGDVVAIPTGTAHWLHNDGNTELVVVVFFDTQNNENQLDEYQRRFFLAGNPQAQSQQQQQQRQPRQQRQGQRQGRPQKAGNIFNGFTVELLAQSFNVDQETAQKLQGQNDQRGHIVNVGQDLQIIRPPQQHHQQQQQGRPRSRQEQGGRAPGRGWSNGVEETICSMKFKVNIDNPSHADFVNPQAGRIANLNSFKFPILEHLQLSADRGELRPNAIQSPHWTINAHNLLYVTEGALRVQIVNNQGNSVFDNELREGQVVVIPQNFAVIKRANEQGSRWVSFKTNDNAMIANLAGRVSAISSMPVDIVANAYQLSREDAQQLKFSQRETVLFAPSFSRGQGIRASA</sequence>
<dbReference type="PRINTS" id="PR00439">
    <property type="entry name" value="11SGLOBULIN"/>
</dbReference>
<organism evidence="9 10">
    <name type="scientific">Helianthus annuus</name>
    <name type="common">Common sunflower</name>
    <dbReference type="NCBI Taxonomy" id="4232"/>
    <lineage>
        <taxon>Eukaryota</taxon>
        <taxon>Viridiplantae</taxon>
        <taxon>Streptophyta</taxon>
        <taxon>Embryophyta</taxon>
        <taxon>Tracheophyta</taxon>
        <taxon>Spermatophyta</taxon>
        <taxon>Magnoliopsida</taxon>
        <taxon>eudicotyledons</taxon>
        <taxon>Gunneridae</taxon>
        <taxon>Pentapetalae</taxon>
        <taxon>asterids</taxon>
        <taxon>campanulids</taxon>
        <taxon>Asterales</taxon>
        <taxon>Asteraceae</taxon>
        <taxon>Asteroideae</taxon>
        <taxon>Heliantheae alliance</taxon>
        <taxon>Heliantheae</taxon>
        <taxon>Helianthus</taxon>
    </lineage>
</organism>
<dbReference type="SMART" id="SM00835">
    <property type="entry name" value="Cupin_1"/>
    <property type="match status" value="2"/>
</dbReference>
<dbReference type="AlphaFoldDB" id="A0A251TAA6"/>
<dbReference type="InterPro" id="IPR050253">
    <property type="entry name" value="Seed_Storage-Functional"/>
</dbReference>
<comment type="function">
    <text evidence="5">Seed storage protein.</text>
</comment>
<dbReference type="PROSITE" id="PS00305">
    <property type="entry name" value="11S_SEED_STORAGE"/>
    <property type="match status" value="1"/>
</dbReference>
<protein>
    <submittedName>
        <fullName evidence="8">11-S seed storage protein, plant</fullName>
    </submittedName>
    <submittedName>
        <fullName evidence="9">Putative glutelin type-A 2</fullName>
    </submittedName>
</protein>
<dbReference type="Gene3D" id="2.60.120.10">
    <property type="entry name" value="Jelly Rolls"/>
    <property type="match status" value="2"/>
</dbReference>
<keyword evidence="2 5" id="KW-0758">Storage protein</keyword>
<feature type="compositionally biased region" description="Low complexity" evidence="6">
    <location>
        <begin position="227"/>
        <end position="248"/>
    </location>
</feature>
<gene>
    <name evidence="9" type="primary">GLUA2</name>
    <name evidence="9" type="ORF">HannXRQ_Chr11g0336761</name>
    <name evidence="8" type="ORF">HanXRQr2_Chr11g0495161</name>
</gene>
<keyword evidence="3 5" id="KW-0708">Seed storage protein</keyword>
<dbReference type="InterPro" id="IPR014710">
    <property type="entry name" value="RmlC-like_jellyroll"/>
</dbReference>
<dbReference type="PANTHER" id="PTHR31189:SF56">
    <property type="entry name" value="11-S SEED STORAGE PROTEIN, PLANT, RMLC-LIKE CUPIN DOMAIN, RMLC-LIKE JELLY ROLL FOLD PROTEIN-RELATED"/>
    <property type="match status" value="1"/>
</dbReference>
<proteinExistence type="inferred from homology"/>
<comment type="subunit">
    <text evidence="5">Hexamer; each subunit is composed of an acidic and a basic chain derived from a single precursor and linked by a disulfide bond.</text>
</comment>
<dbReference type="InterPro" id="IPR006044">
    <property type="entry name" value="11S_seedstore_pln"/>
</dbReference>
<dbReference type="SUPFAM" id="SSF51182">
    <property type="entry name" value="RmlC-like cupins"/>
    <property type="match status" value="1"/>
</dbReference>
<evidence type="ECO:0000313" key="9">
    <source>
        <dbReference type="EMBL" id="OTG07998.1"/>
    </source>
</evidence>
<dbReference type="InterPro" id="IPR006045">
    <property type="entry name" value="Cupin_1"/>
</dbReference>
<dbReference type="FunFam" id="2.60.120.10:FF:000073">
    <property type="entry name" value="Glycinin G1"/>
    <property type="match status" value="1"/>
</dbReference>
<dbReference type="EMBL" id="CM007900">
    <property type="protein sequence ID" value="OTG07998.1"/>
    <property type="molecule type" value="Genomic_DNA"/>
</dbReference>
<dbReference type="STRING" id="4232.A0A251TAA6"/>
<evidence type="ECO:0000259" key="7">
    <source>
        <dbReference type="SMART" id="SM00835"/>
    </source>
</evidence>
<dbReference type="Proteomes" id="UP000215914">
    <property type="component" value="Chromosome 11"/>
</dbReference>
<dbReference type="Pfam" id="PF00190">
    <property type="entry name" value="Cupin_1"/>
    <property type="match status" value="2"/>
</dbReference>
<dbReference type="InterPro" id="IPR011051">
    <property type="entry name" value="RmlC_Cupin_sf"/>
</dbReference>
<evidence type="ECO:0000256" key="2">
    <source>
        <dbReference type="ARBA" id="ARBA00022761"/>
    </source>
</evidence>